<dbReference type="SUPFAM" id="SSF141571">
    <property type="entry name" value="Pentapeptide repeat-like"/>
    <property type="match status" value="1"/>
</dbReference>
<evidence type="ECO:0000313" key="4">
    <source>
        <dbReference type="Proteomes" id="UP000757435"/>
    </source>
</evidence>
<organism evidence="3 4">
    <name type="scientific">Drouetiella hepatica Uher 2000/2452</name>
    <dbReference type="NCBI Taxonomy" id="904376"/>
    <lineage>
        <taxon>Bacteria</taxon>
        <taxon>Bacillati</taxon>
        <taxon>Cyanobacteriota</taxon>
        <taxon>Cyanophyceae</taxon>
        <taxon>Oculatellales</taxon>
        <taxon>Oculatellaceae</taxon>
        <taxon>Drouetiella</taxon>
    </lineage>
</organism>
<evidence type="ECO:0000256" key="1">
    <source>
        <dbReference type="ARBA" id="ARBA00022737"/>
    </source>
</evidence>
<evidence type="ECO:0000313" key="3">
    <source>
        <dbReference type="EMBL" id="MBW4660846.1"/>
    </source>
</evidence>
<dbReference type="AlphaFoldDB" id="A0A951UNK6"/>
<dbReference type="PANTHER" id="PTHR47485:SF1">
    <property type="entry name" value="THYLAKOID LUMENAL 17.4 KDA PROTEIN, CHLOROPLASTIC"/>
    <property type="match status" value="1"/>
</dbReference>
<protein>
    <submittedName>
        <fullName evidence="3">Pentapeptide repeat-containing protein</fullName>
    </submittedName>
</protein>
<proteinExistence type="predicted"/>
<evidence type="ECO:0000256" key="2">
    <source>
        <dbReference type="SAM" id="MobiDB-lite"/>
    </source>
</evidence>
<reference evidence="3" key="2">
    <citation type="journal article" date="2022" name="Microbiol. Resour. Announc.">
        <title>Metagenome Sequencing to Explore Phylogenomics of Terrestrial Cyanobacteria.</title>
        <authorList>
            <person name="Ward R.D."/>
            <person name="Stajich J.E."/>
            <person name="Johansen J.R."/>
            <person name="Huntemann M."/>
            <person name="Clum A."/>
            <person name="Foster B."/>
            <person name="Foster B."/>
            <person name="Roux S."/>
            <person name="Palaniappan K."/>
            <person name="Varghese N."/>
            <person name="Mukherjee S."/>
            <person name="Reddy T.B.K."/>
            <person name="Daum C."/>
            <person name="Copeland A."/>
            <person name="Chen I.A."/>
            <person name="Ivanova N.N."/>
            <person name="Kyrpides N.C."/>
            <person name="Shapiro N."/>
            <person name="Eloe-Fadrosh E.A."/>
            <person name="Pietrasiak N."/>
        </authorList>
    </citation>
    <scope>NUCLEOTIDE SEQUENCE</scope>
    <source>
        <strain evidence="3">UHER 2000/2452</strain>
    </source>
</reference>
<reference evidence="3" key="1">
    <citation type="submission" date="2021-05" db="EMBL/GenBank/DDBJ databases">
        <authorList>
            <person name="Pietrasiak N."/>
            <person name="Ward R."/>
            <person name="Stajich J.E."/>
            <person name="Kurbessoian T."/>
        </authorList>
    </citation>
    <scope>NUCLEOTIDE SEQUENCE</scope>
    <source>
        <strain evidence="3">UHER 2000/2452</strain>
    </source>
</reference>
<dbReference type="InterPro" id="IPR001646">
    <property type="entry name" value="5peptide_repeat"/>
</dbReference>
<dbReference type="EMBL" id="JAHHHD010000026">
    <property type="protein sequence ID" value="MBW4660846.1"/>
    <property type="molecule type" value="Genomic_DNA"/>
</dbReference>
<sequence>MNSDRQPSLLEKVEQLSLTSKLLLPSIVISVFILCFEINGTFPRLSVNAREWTGFGEDIEEKATYSVEKIETRGNITTKTSDISKRESEKTLWDWMNLLLAPATLAGLSFWFQDKQESVKRDREKTEQEQNRKQEQLEKERAEDKQREDALQTYFDRLSDLLINQKVALLLAQEDFSHDTTVTVSMVDKGDENEVSFRVTDDIHQEVKRYPESAGKEAFHREDCLQPTIADTAKDIIRARTLSLLRMLKAAKDSARQASVISFLAEANLVSNLRIDLRESILRQAYLPGVKLKGASLSYADFTEAILIRADFSYAYLNEAEFHEAKLTRANLTRAVLKKAKLIRADLIRTNLSGADLSNADLSYSDIRDSDLRGANLTRTNLTGAILLNANLTGSNLENAILDDAQFENTNLTDITNWSLEQLSEAKLYKVTLPSGCDLHPSRDREIFEDAANNDVVESYA</sequence>
<keyword evidence="1" id="KW-0677">Repeat</keyword>
<gene>
    <name evidence="3" type="ORF">KME15_19400</name>
</gene>
<dbReference type="Pfam" id="PF00805">
    <property type="entry name" value="Pentapeptide"/>
    <property type="match status" value="2"/>
</dbReference>
<comment type="caution">
    <text evidence="3">The sequence shown here is derived from an EMBL/GenBank/DDBJ whole genome shotgun (WGS) entry which is preliminary data.</text>
</comment>
<dbReference type="PANTHER" id="PTHR47485">
    <property type="entry name" value="THYLAKOID LUMENAL 17.4 KDA PROTEIN, CHLOROPLASTIC"/>
    <property type="match status" value="1"/>
</dbReference>
<feature type="region of interest" description="Disordered" evidence="2">
    <location>
        <begin position="121"/>
        <end position="146"/>
    </location>
</feature>
<dbReference type="Proteomes" id="UP000757435">
    <property type="component" value="Unassembled WGS sequence"/>
</dbReference>
<name>A0A951UNK6_9CYAN</name>
<dbReference type="Gene3D" id="2.160.20.80">
    <property type="entry name" value="E3 ubiquitin-protein ligase SopA"/>
    <property type="match status" value="1"/>
</dbReference>
<accession>A0A951UNK6</accession>